<dbReference type="InterPro" id="IPR013149">
    <property type="entry name" value="ADH-like_C"/>
</dbReference>
<dbReference type="EMBL" id="VBAM01000341">
    <property type="protein sequence ID" value="TMJ09651.1"/>
    <property type="molecule type" value="Genomic_DNA"/>
</dbReference>
<evidence type="ECO:0000256" key="3">
    <source>
        <dbReference type="ARBA" id="ARBA00023002"/>
    </source>
</evidence>
<comment type="cofactor">
    <cofactor evidence="4">
        <name>Zn(2+)</name>
        <dbReference type="ChEBI" id="CHEBI:29105"/>
    </cofactor>
</comment>
<organism evidence="6 7">
    <name type="scientific">Candidatus Segetimicrobium genomatis</name>
    <dbReference type="NCBI Taxonomy" id="2569760"/>
    <lineage>
        <taxon>Bacteria</taxon>
        <taxon>Bacillati</taxon>
        <taxon>Candidatus Sysuimicrobiota</taxon>
        <taxon>Candidatus Sysuimicrobiia</taxon>
        <taxon>Candidatus Sysuimicrobiales</taxon>
        <taxon>Candidatus Segetimicrobiaceae</taxon>
        <taxon>Candidatus Segetimicrobium</taxon>
    </lineage>
</organism>
<dbReference type="Pfam" id="PF00107">
    <property type="entry name" value="ADH_zinc_N"/>
    <property type="match status" value="1"/>
</dbReference>
<proteinExistence type="inferred from homology"/>
<dbReference type="SUPFAM" id="SSF50129">
    <property type="entry name" value="GroES-like"/>
    <property type="match status" value="1"/>
</dbReference>
<comment type="similarity">
    <text evidence="4">Belongs to the zinc-containing alcohol dehydrogenase family.</text>
</comment>
<evidence type="ECO:0000259" key="5">
    <source>
        <dbReference type="SMART" id="SM00829"/>
    </source>
</evidence>
<keyword evidence="1 4" id="KW-0479">Metal-binding</keyword>
<dbReference type="Pfam" id="PF08240">
    <property type="entry name" value="ADH_N"/>
    <property type="match status" value="1"/>
</dbReference>
<keyword evidence="3 6" id="KW-0560">Oxidoreductase</keyword>
<dbReference type="SUPFAM" id="SSF51735">
    <property type="entry name" value="NAD(P)-binding Rossmann-fold domains"/>
    <property type="match status" value="1"/>
</dbReference>
<dbReference type="NCBIfam" id="NF003808">
    <property type="entry name" value="PRK05396.1"/>
    <property type="match status" value="1"/>
</dbReference>
<dbReference type="Gene3D" id="3.90.180.10">
    <property type="entry name" value="Medium-chain alcohol dehydrogenases, catalytic domain"/>
    <property type="match status" value="1"/>
</dbReference>
<comment type="caution">
    <text evidence="6">The sequence shown here is derived from an EMBL/GenBank/DDBJ whole genome shotgun (WGS) entry which is preliminary data.</text>
</comment>
<evidence type="ECO:0000313" key="7">
    <source>
        <dbReference type="Proteomes" id="UP000320393"/>
    </source>
</evidence>
<dbReference type="InterPro" id="IPR036291">
    <property type="entry name" value="NAD(P)-bd_dom_sf"/>
</dbReference>
<dbReference type="InterPro" id="IPR002328">
    <property type="entry name" value="ADH_Zn_CS"/>
</dbReference>
<dbReference type="InterPro" id="IPR013154">
    <property type="entry name" value="ADH-like_N"/>
</dbReference>
<dbReference type="Proteomes" id="UP000320393">
    <property type="component" value="Unassembled WGS sequence"/>
</dbReference>
<keyword evidence="2 4" id="KW-0862">Zinc</keyword>
<dbReference type="InterPro" id="IPR050129">
    <property type="entry name" value="Zn_alcohol_dh"/>
</dbReference>
<evidence type="ECO:0000256" key="2">
    <source>
        <dbReference type="ARBA" id="ARBA00022833"/>
    </source>
</evidence>
<gene>
    <name evidence="6" type="ORF">E6H02_08895</name>
</gene>
<dbReference type="GO" id="GO:0008743">
    <property type="term" value="F:L-threonine 3-dehydrogenase activity"/>
    <property type="evidence" value="ECO:0007669"/>
    <property type="project" value="UniProtKB-EC"/>
</dbReference>
<protein>
    <submittedName>
        <fullName evidence="6">L-threonine 3-dehydrogenase</fullName>
        <ecNumber evidence="6">1.1.1.103</ecNumber>
    </submittedName>
</protein>
<dbReference type="InterPro" id="IPR011032">
    <property type="entry name" value="GroES-like_sf"/>
</dbReference>
<evidence type="ECO:0000256" key="4">
    <source>
        <dbReference type="RuleBase" id="RU361277"/>
    </source>
</evidence>
<feature type="domain" description="Enoyl reductase (ER)" evidence="5">
    <location>
        <begin position="14"/>
        <end position="343"/>
    </location>
</feature>
<dbReference type="InterPro" id="IPR020843">
    <property type="entry name" value="ER"/>
</dbReference>
<evidence type="ECO:0000313" key="6">
    <source>
        <dbReference type="EMBL" id="TMJ09651.1"/>
    </source>
</evidence>
<dbReference type="PANTHER" id="PTHR43401">
    <property type="entry name" value="L-THREONINE 3-DEHYDROGENASE"/>
    <property type="match status" value="1"/>
</dbReference>
<dbReference type="GO" id="GO:0008270">
    <property type="term" value="F:zinc ion binding"/>
    <property type="evidence" value="ECO:0007669"/>
    <property type="project" value="InterPro"/>
</dbReference>
<dbReference type="EC" id="1.1.1.103" evidence="6"/>
<name>A0A537LNR6_9BACT</name>
<dbReference type="PANTHER" id="PTHR43401:SF2">
    <property type="entry name" value="L-THREONINE 3-DEHYDROGENASE"/>
    <property type="match status" value="1"/>
</dbReference>
<dbReference type="Gene3D" id="3.40.50.720">
    <property type="entry name" value="NAD(P)-binding Rossmann-like Domain"/>
    <property type="match status" value="1"/>
</dbReference>
<sequence length="351" mass="36870">MRRTMRALVKPAAGPGLEIRTVPVPAPGLGEVLVQVRAGGICGTDLHIDGWDPWAASRVRPPRVIGHEFCGTVVACGPEVHGVALGDFISGESHVSCGRCHLCRRGEAHICEALQIIGVDRDGAFADYVVLPAQNAWKMDPKTPLEVASAMDPFGNAVHTALATDLGARSVVVMGCGPIGLCAILVARKAGAALVVAADVNPYRLGLAGRLGADRVLDARTEDIPRVVRGLTDGAGADVLLEFSGNPQGLRTGLGALRNGGFAALLGLPGRPIELDLANEVIFKGLRLQGIFGRRLWETWYEAAALLASGVDIRPVITHRLPMERFAEAFALMRSGDCGKVILAVEDGAPA</sequence>
<evidence type="ECO:0000256" key="1">
    <source>
        <dbReference type="ARBA" id="ARBA00022723"/>
    </source>
</evidence>
<dbReference type="PROSITE" id="PS00059">
    <property type="entry name" value="ADH_ZINC"/>
    <property type="match status" value="1"/>
</dbReference>
<reference evidence="6 7" key="1">
    <citation type="journal article" date="2019" name="Nat. Microbiol.">
        <title>Mediterranean grassland soil C-N compound turnover is dependent on rainfall and depth, and is mediated by genomically divergent microorganisms.</title>
        <authorList>
            <person name="Diamond S."/>
            <person name="Andeer P.F."/>
            <person name="Li Z."/>
            <person name="Crits-Christoph A."/>
            <person name="Burstein D."/>
            <person name="Anantharaman K."/>
            <person name="Lane K.R."/>
            <person name="Thomas B.C."/>
            <person name="Pan C."/>
            <person name="Northen T.R."/>
            <person name="Banfield J.F."/>
        </authorList>
    </citation>
    <scope>NUCLEOTIDE SEQUENCE [LARGE SCALE GENOMIC DNA]</scope>
    <source>
        <strain evidence="6">NP_5</strain>
    </source>
</reference>
<dbReference type="SMART" id="SM00829">
    <property type="entry name" value="PKS_ER"/>
    <property type="match status" value="1"/>
</dbReference>
<accession>A0A537LNR6</accession>
<dbReference type="AlphaFoldDB" id="A0A537LNR6"/>